<dbReference type="Proteomes" id="UP000694844">
    <property type="component" value="Chromosome 4"/>
</dbReference>
<dbReference type="GO" id="GO:0000209">
    <property type="term" value="P:protein polyubiquitination"/>
    <property type="evidence" value="ECO:0007669"/>
    <property type="project" value="TreeGrafter"/>
</dbReference>
<dbReference type="OrthoDB" id="6126387at2759"/>
<dbReference type="PANTHER" id="PTHR24104">
    <property type="entry name" value="E3 UBIQUITIN-PROTEIN LIGASE NHLRC1-RELATED"/>
    <property type="match status" value="1"/>
</dbReference>
<proteinExistence type="predicted"/>
<dbReference type="InterPro" id="IPR011042">
    <property type="entry name" value="6-blade_b-propeller_TolB-like"/>
</dbReference>
<dbReference type="RefSeq" id="XP_022331801.1">
    <property type="nucleotide sequence ID" value="XM_022476093.1"/>
</dbReference>
<sequence length="278" mass="31315">MKLGNLHKIVLAHQTKVDKWKLLQVRAVIDSGMVSLCDVGYRENGAFYTCSEKGKTIRHYNGSGKVIDCFDGGKNPLCLAASSNGVLYTEFGIRAVMFYSKGRIKHLFSTGDWQPQGINLTKLGNILLTLRRKNQSKLVLYNQHGQICSEFQYHDDEPLFRDPWYIVENSKGDFCASDQGKHAVICVKPNGRLAFEYKGRKCPFYPRGICADSTSHFIVADPWNNMLHYISSCGEFICYLKYDSMDSPMGVSSVTDEVNCFLVCEISGSIFNLKLNPD</sequence>
<dbReference type="PANTHER" id="PTHR24104:SF25">
    <property type="entry name" value="PROTEIN LIN-41"/>
    <property type="match status" value="1"/>
</dbReference>
<evidence type="ECO:0000313" key="1">
    <source>
        <dbReference type="Proteomes" id="UP000694844"/>
    </source>
</evidence>
<dbReference type="KEGG" id="cvn:111129636"/>
<dbReference type="GO" id="GO:0061630">
    <property type="term" value="F:ubiquitin protein ligase activity"/>
    <property type="evidence" value="ECO:0007669"/>
    <property type="project" value="TreeGrafter"/>
</dbReference>
<keyword evidence="1" id="KW-1185">Reference proteome</keyword>
<dbReference type="SUPFAM" id="SSF63829">
    <property type="entry name" value="Calcium-dependent phosphotriesterase"/>
    <property type="match status" value="1"/>
</dbReference>
<reference evidence="2" key="1">
    <citation type="submission" date="2025-08" db="UniProtKB">
        <authorList>
            <consortium name="RefSeq"/>
        </authorList>
    </citation>
    <scope>IDENTIFICATION</scope>
    <source>
        <tissue evidence="2">Whole sample</tissue>
    </source>
</reference>
<accession>A0A8B8DXT7</accession>
<dbReference type="InterPro" id="IPR050952">
    <property type="entry name" value="TRIM-NHL_E3_ligases"/>
</dbReference>
<dbReference type="AlphaFoldDB" id="A0A8B8DXT7"/>
<dbReference type="GO" id="GO:0043161">
    <property type="term" value="P:proteasome-mediated ubiquitin-dependent protein catabolic process"/>
    <property type="evidence" value="ECO:0007669"/>
    <property type="project" value="TreeGrafter"/>
</dbReference>
<organism evidence="1 2">
    <name type="scientific">Crassostrea virginica</name>
    <name type="common">Eastern oyster</name>
    <dbReference type="NCBI Taxonomy" id="6565"/>
    <lineage>
        <taxon>Eukaryota</taxon>
        <taxon>Metazoa</taxon>
        <taxon>Spiralia</taxon>
        <taxon>Lophotrochozoa</taxon>
        <taxon>Mollusca</taxon>
        <taxon>Bivalvia</taxon>
        <taxon>Autobranchia</taxon>
        <taxon>Pteriomorphia</taxon>
        <taxon>Ostreida</taxon>
        <taxon>Ostreoidea</taxon>
        <taxon>Ostreidae</taxon>
        <taxon>Crassostrea</taxon>
    </lineage>
</organism>
<name>A0A8B8DXT7_CRAVI</name>
<dbReference type="GeneID" id="111129636"/>
<gene>
    <name evidence="2" type="primary">LOC111129636</name>
</gene>
<protein>
    <submittedName>
        <fullName evidence="2">Uncharacterized protein LOC111129636</fullName>
    </submittedName>
</protein>
<evidence type="ECO:0000313" key="2">
    <source>
        <dbReference type="RefSeq" id="XP_022331801.1"/>
    </source>
</evidence>
<dbReference type="GO" id="GO:0008270">
    <property type="term" value="F:zinc ion binding"/>
    <property type="evidence" value="ECO:0007669"/>
    <property type="project" value="UniProtKB-KW"/>
</dbReference>
<dbReference type="Gene3D" id="2.120.10.30">
    <property type="entry name" value="TolB, C-terminal domain"/>
    <property type="match status" value="1"/>
</dbReference>